<gene>
    <name evidence="1" type="ORF">IAG42_16575</name>
</gene>
<evidence type="ECO:0000313" key="1">
    <source>
        <dbReference type="EMBL" id="QNS05066.1"/>
    </source>
</evidence>
<sequence length="177" mass="19420">MALEFDDAYRTVAPLLSRGGLPGELRARLHQGDSLLGEMTDSTDTERTHEAVTRSDASRFNELLSAGVRSGRVPLELAEAIGKPASIESGKVDRDNLIHIYRRRLSRTAPGSELRVQTEELLDFLESWPEKKMAMISAGTRDGRTHLFLADSDLDSVLHWMAMCSAGRGGTVTAPAR</sequence>
<proteinExistence type="predicted"/>
<organism evidence="1 2">
    <name type="scientific">Streptomyces xanthii</name>
    <dbReference type="NCBI Taxonomy" id="2768069"/>
    <lineage>
        <taxon>Bacteria</taxon>
        <taxon>Bacillati</taxon>
        <taxon>Actinomycetota</taxon>
        <taxon>Actinomycetes</taxon>
        <taxon>Kitasatosporales</taxon>
        <taxon>Streptomycetaceae</taxon>
        <taxon>Streptomyces</taxon>
    </lineage>
</organism>
<evidence type="ECO:0000313" key="2">
    <source>
        <dbReference type="Proteomes" id="UP000516428"/>
    </source>
</evidence>
<keyword evidence="2" id="KW-1185">Reference proteome</keyword>
<dbReference type="EMBL" id="CP061281">
    <property type="protein sequence ID" value="QNS05066.1"/>
    <property type="molecule type" value="Genomic_DNA"/>
</dbReference>
<dbReference type="KEGG" id="sxn:IAG42_16575"/>
<dbReference type="RefSeq" id="WP_188337766.1">
    <property type="nucleotide sequence ID" value="NZ_CP061281.1"/>
</dbReference>
<dbReference type="AlphaFoldDB" id="A0A7H1B8L1"/>
<reference evidence="1 2" key="1">
    <citation type="submission" date="2020-09" db="EMBL/GenBank/DDBJ databases">
        <title>A novel species.</title>
        <authorList>
            <person name="Gao J."/>
        </authorList>
    </citation>
    <scope>NUCLEOTIDE SEQUENCE [LARGE SCALE GENOMIC DNA]</scope>
    <source>
        <strain evidence="1 2">CRXT-Y-14</strain>
    </source>
</reference>
<protein>
    <submittedName>
        <fullName evidence="1">Uncharacterized protein</fullName>
    </submittedName>
</protein>
<name>A0A7H1B8L1_9ACTN</name>
<dbReference type="Proteomes" id="UP000516428">
    <property type="component" value="Chromosome"/>
</dbReference>
<accession>A0A7H1B8L1</accession>